<dbReference type="PANTHER" id="PTHR13069">
    <property type="entry name" value="ALKYLATED DNA REPAIR PROTEIN ALKB HOMOLOG 8"/>
    <property type="match status" value="1"/>
</dbReference>
<dbReference type="STRING" id="10195.A0A3M7STG4"/>
<sequence>MEEDEKYWSNLEKIFVHNVYERISSKYDEFSQHGQKKNQNEAQNEENIRENCDDDYGIVNVKKNPKLTFKKNLKQKQNGILSRKKNEWPKVRLFLIHIEPYSLIADVGCGEGKYLNINSLIFPIGSDRSASLSQLACYRNASSSSMCNKNQIVICDNLSLPFRSNLFDAVISIGVIHHLSTSRRRILAIQELARILKPGGKIMIYVWAMEQRLRKFKSQDVLVPMLNLNSTSTEPRLKVNLRRDLSNNSAVNSEDSNDELVPERFSRTVSLNSQKNDSNQQEPDESPEKNSIPEDSQMLFDENSIKNESDESEPTKKTNFVDSLKRFFSQKVLSKEESDESSEKFSSLIFSKAKSLIEEPTSIQKYKKIIDEHKDLLPKNFTIRKFPHSSCQDTFENCEDTVDHKEKSDLSLSISSLSASSASPVNQCSPANNQTDGFIQSQSNDDPNDDDAEDRDNSLNKRFYHVFRKNELDNMVKQHCPELVIYESYYDHGNWSICARKEKLNPI</sequence>
<dbReference type="InterPro" id="IPR029063">
    <property type="entry name" value="SAM-dependent_MTases_sf"/>
</dbReference>
<dbReference type="GO" id="GO:0030488">
    <property type="term" value="P:tRNA methylation"/>
    <property type="evidence" value="ECO:0007669"/>
    <property type="project" value="TreeGrafter"/>
</dbReference>
<dbReference type="Gene3D" id="3.40.50.150">
    <property type="entry name" value="Vaccinia Virus protein VP39"/>
    <property type="match status" value="2"/>
</dbReference>
<evidence type="ECO:0000256" key="1">
    <source>
        <dbReference type="ARBA" id="ARBA00022603"/>
    </source>
</evidence>
<comment type="caution">
    <text evidence="5">The sequence shown here is derived from an EMBL/GenBank/DDBJ whole genome shotgun (WGS) entry which is preliminary data.</text>
</comment>
<dbReference type="InterPro" id="IPR013216">
    <property type="entry name" value="Methyltransf_11"/>
</dbReference>
<protein>
    <submittedName>
        <fullName evidence="5">Putative tRNA methyltransferase 9</fullName>
    </submittedName>
</protein>
<dbReference type="GO" id="GO:0002098">
    <property type="term" value="P:tRNA wobble uridine modification"/>
    <property type="evidence" value="ECO:0007669"/>
    <property type="project" value="TreeGrafter"/>
</dbReference>
<dbReference type="GO" id="GO:0008757">
    <property type="term" value="F:S-adenosylmethionine-dependent methyltransferase activity"/>
    <property type="evidence" value="ECO:0007669"/>
    <property type="project" value="InterPro"/>
</dbReference>
<organism evidence="5 6">
    <name type="scientific">Brachionus plicatilis</name>
    <name type="common">Marine rotifer</name>
    <name type="synonym">Brachionus muelleri</name>
    <dbReference type="NCBI Taxonomy" id="10195"/>
    <lineage>
        <taxon>Eukaryota</taxon>
        <taxon>Metazoa</taxon>
        <taxon>Spiralia</taxon>
        <taxon>Gnathifera</taxon>
        <taxon>Rotifera</taxon>
        <taxon>Eurotatoria</taxon>
        <taxon>Monogononta</taxon>
        <taxon>Pseudotrocha</taxon>
        <taxon>Ploima</taxon>
        <taxon>Brachionidae</taxon>
        <taxon>Brachionus</taxon>
    </lineage>
</organism>
<feature type="region of interest" description="Disordered" evidence="3">
    <location>
        <begin position="268"/>
        <end position="296"/>
    </location>
</feature>
<dbReference type="Pfam" id="PF08241">
    <property type="entry name" value="Methyltransf_11"/>
    <property type="match status" value="1"/>
</dbReference>
<dbReference type="GO" id="GO:0106335">
    <property type="term" value="F:tRNA (5-carboxymethyluridine(34)-5-O)-methyltransferase activity"/>
    <property type="evidence" value="ECO:0007669"/>
    <property type="project" value="TreeGrafter"/>
</dbReference>
<accession>A0A3M7STG4</accession>
<dbReference type="EMBL" id="REGN01000793">
    <property type="protein sequence ID" value="RNA39036.1"/>
    <property type="molecule type" value="Genomic_DNA"/>
</dbReference>
<dbReference type="InterPro" id="IPR051422">
    <property type="entry name" value="AlkB_tRNA_MeTrf/Diox"/>
</dbReference>
<dbReference type="Proteomes" id="UP000276133">
    <property type="component" value="Unassembled WGS sequence"/>
</dbReference>
<dbReference type="GO" id="GO:0000049">
    <property type="term" value="F:tRNA binding"/>
    <property type="evidence" value="ECO:0007669"/>
    <property type="project" value="TreeGrafter"/>
</dbReference>
<keyword evidence="2 5" id="KW-0808">Transferase</keyword>
<evidence type="ECO:0000256" key="3">
    <source>
        <dbReference type="SAM" id="MobiDB-lite"/>
    </source>
</evidence>
<gene>
    <name evidence="5" type="ORF">BpHYR1_050376</name>
</gene>
<evidence type="ECO:0000256" key="2">
    <source>
        <dbReference type="ARBA" id="ARBA00022679"/>
    </source>
</evidence>
<dbReference type="GO" id="GO:0005737">
    <property type="term" value="C:cytoplasm"/>
    <property type="evidence" value="ECO:0007669"/>
    <property type="project" value="TreeGrafter"/>
</dbReference>
<dbReference type="SUPFAM" id="SSF53335">
    <property type="entry name" value="S-adenosyl-L-methionine-dependent methyltransferases"/>
    <property type="match status" value="1"/>
</dbReference>
<feature type="compositionally biased region" description="Polar residues" evidence="3">
    <location>
        <begin position="268"/>
        <end position="281"/>
    </location>
</feature>
<feature type="domain" description="Methyltransferase type 11" evidence="4">
    <location>
        <begin position="106"/>
        <end position="204"/>
    </location>
</feature>
<dbReference type="GO" id="GO:0005634">
    <property type="term" value="C:nucleus"/>
    <property type="evidence" value="ECO:0007669"/>
    <property type="project" value="TreeGrafter"/>
</dbReference>
<dbReference type="AlphaFoldDB" id="A0A3M7STG4"/>
<evidence type="ECO:0000313" key="5">
    <source>
        <dbReference type="EMBL" id="RNA39036.1"/>
    </source>
</evidence>
<dbReference type="PANTHER" id="PTHR13069:SF37">
    <property type="entry name" value="FIRE DANCER"/>
    <property type="match status" value="1"/>
</dbReference>
<dbReference type="OrthoDB" id="271595at2759"/>
<dbReference type="CDD" id="cd02440">
    <property type="entry name" value="AdoMet_MTases"/>
    <property type="match status" value="1"/>
</dbReference>
<name>A0A3M7STG4_BRAPC</name>
<reference evidence="5 6" key="1">
    <citation type="journal article" date="2018" name="Sci. Rep.">
        <title>Genomic signatures of local adaptation to the degree of environmental predictability in rotifers.</title>
        <authorList>
            <person name="Franch-Gras L."/>
            <person name="Hahn C."/>
            <person name="Garcia-Roger E.M."/>
            <person name="Carmona M.J."/>
            <person name="Serra M."/>
            <person name="Gomez A."/>
        </authorList>
    </citation>
    <scope>NUCLEOTIDE SEQUENCE [LARGE SCALE GENOMIC DNA]</scope>
    <source>
        <strain evidence="5">HYR1</strain>
    </source>
</reference>
<feature type="region of interest" description="Disordered" evidence="3">
    <location>
        <begin position="421"/>
        <end position="456"/>
    </location>
</feature>
<keyword evidence="6" id="KW-1185">Reference proteome</keyword>
<evidence type="ECO:0000259" key="4">
    <source>
        <dbReference type="Pfam" id="PF08241"/>
    </source>
</evidence>
<feature type="compositionally biased region" description="Polar residues" evidence="3">
    <location>
        <begin position="424"/>
        <end position="443"/>
    </location>
</feature>
<evidence type="ECO:0000313" key="6">
    <source>
        <dbReference type="Proteomes" id="UP000276133"/>
    </source>
</evidence>
<keyword evidence="1 5" id="KW-0489">Methyltransferase</keyword>
<proteinExistence type="predicted"/>